<dbReference type="FunFam" id="3.40.50.11540:FF:000001">
    <property type="entry name" value="NADH dehydrogenase [ubiquinone] flavoprotein 1, mitochondrial"/>
    <property type="match status" value="1"/>
</dbReference>
<dbReference type="FunFam" id="1.20.1440.230:FF:000001">
    <property type="entry name" value="Mitochondrial NADH dehydrogenase flavoprotein 1"/>
    <property type="match status" value="1"/>
</dbReference>
<comment type="cofactor">
    <cofactor evidence="1 13">
        <name>FMN</name>
        <dbReference type="ChEBI" id="CHEBI:58210"/>
    </cofactor>
</comment>
<dbReference type="NCBIfam" id="NF010120">
    <property type="entry name" value="PRK13596.1"/>
    <property type="match status" value="1"/>
</dbReference>
<evidence type="ECO:0000256" key="1">
    <source>
        <dbReference type="ARBA" id="ARBA00001917"/>
    </source>
</evidence>
<keyword evidence="6 13" id="KW-0288">FMN</keyword>
<dbReference type="Pfam" id="PF10589">
    <property type="entry name" value="NADH_4Fe-4S"/>
    <property type="match status" value="1"/>
</dbReference>
<dbReference type="GO" id="GO:0051287">
    <property type="term" value="F:NAD binding"/>
    <property type="evidence" value="ECO:0007669"/>
    <property type="project" value="UniProtKB-UniRule"/>
</dbReference>
<dbReference type="PANTHER" id="PTHR11780:SF10">
    <property type="entry name" value="NADH DEHYDROGENASE [UBIQUINONE] FLAVOPROTEIN 1, MITOCHONDRIAL"/>
    <property type="match status" value="1"/>
</dbReference>
<dbReference type="NCBIfam" id="TIGR01959">
    <property type="entry name" value="nuoF_fam"/>
    <property type="match status" value="1"/>
</dbReference>
<keyword evidence="4 13" id="KW-0004">4Fe-4S</keyword>
<feature type="domain" description="NADH-ubiquinone oxidoreductase 51kDa subunit iron-sulphur binding" evidence="14">
    <location>
        <begin position="363"/>
        <end position="408"/>
    </location>
</feature>
<dbReference type="InterPro" id="IPR037225">
    <property type="entry name" value="Nuo51_FMN-bd_sf"/>
</dbReference>
<dbReference type="InterPro" id="IPR050837">
    <property type="entry name" value="ComplexI_51kDa_subunit"/>
</dbReference>
<dbReference type="EMBL" id="CP157675">
    <property type="protein sequence ID" value="XBP68896.1"/>
    <property type="molecule type" value="Genomic_DNA"/>
</dbReference>
<dbReference type="RefSeq" id="WP_349277098.1">
    <property type="nucleotide sequence ID" value="NZ_CBCSCU010000014.1"/>
</dbReference>
<dbReference type="SMART" id="SM00928">
    <property type="entry name" value="NADH_4Fe-4S"/>
    <property type="match status" value="1"/>
</dbReference>
<evidence type="ECO:0000256" key="11">
    <source>
        <dbReference type="ARBA" id="ARBA00023027"/>
    </source>
</evidence>
<keyword evidence="9 13" id="KW-0408">Iron</keyword>
<dbReference type="InterPro" id="IPR011537">
    <property type="entry name" value="NADH-UbQ_OxRdtase_suF"/>
</dbReference>
<evidence type="ECO:0000256" key="13">
    <source>
        <dbReference type="RuleBase" id="RU364066"/>
    </source>
</evidence>
<sequence length="473" mass="50429">MTLQSHSSGNAAAQAVLSQFAATGVQTCFHGRHINPQILANLDGSNWHLGDYESRGGYQALRKILGQDGGAGLTPDQVIAEVKAGGLRGRGGAGFPTGLKWSFMPRQFPGQKYLVCNSDEGEPGTCKDRDIMQYNPHSVIEGMAIAAYAMGISVGYNYIHGEIFATYQRFEAALDEARAAGLLGDNILGSSFNFQLHAAHGFGAYICGEETGLLESLEGKKGQPRFKPPFPASFGLYGKPTTINNTETFAAVPWIIRNGGAAYLECGKPNNGGTKIYSVSGDVELPGNYEVPMGTPFAKLLELAGGVRKGRTLKAVIPGGSSSPVLPASIMMECTMDYDSIAKAGSMLGSGAVIVMDDSRCMVESLKRLSYFYMHESCGQCTPCREGTGWLWRVVDRIHNGLGRQSDLDLLNSVADNIQGRTICALGDAAAMPVRAMIKHYRHEFEAMIPKNTSQLAASKGAVQATGHAAAQA</sequence>
<name>A0AAU7LMT4_9BURK</name>
<evidence type="ECO:0000256" key="6">
    <source>
        <dbReference type="ARBA" id="ARBA00022643"/>
    </source>
</evidence>
<accession>A0AAU7LMT4</accession>
<dbReference type="GO" id="GO:0048038">
    <property type="term" value="F:quinone binding"/>
    <property type="evidence" value="ECO:0007669"/>
    <property type="project" value="UniProtKB-KW"/>
</dbReference>
<dbReference type="EC" id="7.1.1.-" evidence="13"/>
<dbReference type="SUPFAM" id="SSF142019">
    <property type="entry name" value="Nqo1 FMN-binding domain-like"/>
    <property type="match status" value="1"/>
</dbReference>
<protein>
    <recommendedName>
        <fullName evidence="13">NADH-quinone oxidoreductase subunit F</fullName>
        <ecNumber evidence="13">7.1.1.-</ecNumber>
    </recommendedName>
</protein>
<dbReference type="SUPFAM" id="SSF140490">
    <property type="entry name" value="Nqo1C-terminal domain-like"/>
    <property type="match status" value="1"/>
</dbReference>
<dbReference type="InterPro" id="IPR037207">
    <property type="entry name" value="Nuop51_4Fe4S-bd_sf"/>
</dbReference>
<evidence type="ECO:0000256" key="3">
    <source>
        <dbReference type="ARBA" id="ARBA00007523"/>
    </source>
</evidence>
<dbReference type="AlphaFoldDB" id="A0AAU7LMT4"/>
<evidence type="ECO:0000259" key="14">
    <source>
        <dbReference type="SMART" id="SM00928"/>
    </source>
</evidence>
<dbReference type="InterPro" id="IPR001949">
    <property type="entry name" value="NADH-UbQ_OxRdtase_51kDa_CS"/>
</dbReference>
<keyword evidence="11 13" id="KW-0520">NAD</keyword>
<evidence type="ECO:0000256" key="2">
    <source>
        <dbReference type="ARBA" id="ARBA00001966"/>
    </source>
</evidence>
<dbReference type="Pfam" id="PF10531">
    <property type="entry name" value="SLBB"/>
    <property type="match status" value="1"/>
</dbReference>
<evidence type="ECO:0000256" key="10">
    <source>
        <dbReference type="ARBA" id="ARBA00023014"/>
    </source>
</evidence>
<keyword evidence="10 13" id="KW-0411">Iron-sulfur</keyword>
<reference evidence="15" key="1">
    <citation type="submission" date="2024-05" db="EMBL/GenBank/DDBJ databases">
        <authorList>
            <person name="Bunk B."/>
            <person name="Swiderski J."/>
            <person name="Sproer C."/>
            <person name="Thiel V."/>
        </authorList>
    </citation>
    <scope>NUCLEOTIDE SEQUENCE</scope>
    <source>
        <strain evidence="15">DSM 17735</strain>
    </source>
</reference>
<dbReference type="InterPro" id="IPR019554">
    <property type="entry name" value="Soluble_ligand-bd"/>
</dbReference>
<dbReference type="Gene3D" id="3.10.20.600">
    <property type="match status" value="1"/>
</dbReference>
<comment type="catalytic activity">
    <reaction evidence="12 13">
        <text>a quinone + NADH + 5 H(+)(in) = a quinol + NAD(+) + 4 H(+)(out)</text>
        <dbReference type="Rhea" id="RHEA:57888"/>
        <dbReference type="ChEBI" id="CHEBI:15378"/>
        <dbReference type="ChEBI" id="CHEBI:24646"/>
        <dbReference type="ChEBI" id="CHEBI:57540"/>
        <dbReference type="ChEBI" id="CHEBI:57945"/>
        <dbReference type="ChEBI" id="CHEBI:132124"/>
    </reaction>
</comment>
<dbReference type="InterPro" id="IPR011538">
    <property type="entry name" value="Nuo51_FMN-bd"/>
</dbReference>
<evidence type="ECO:0000256" key="8">
    <source>
        <dbReference type="ARBA" id="ARBA00022967"/>
    </source>
</evidence>
<evidence type="ECO:0000256" key="9">
    <source>
        <dbReference type="ARBA" id="ARBA00023004"/>
    </source>
</evidence>
<keyword evidence="13" id="KW-0874">Quinone</keyword>
<organism evidence="15">
    <name type="scientific">Polaromonas hydrogenivorans</name>
    <dbReference type="NCBI Taxonomy" id="335476"/>
    <lineage>
        <taxon>Bacteria</taxon>
        <taxon>Pseudomonadati</taxon>
        <taxon>Pseudomonadota</taxon>
        <taxon>Betaproteobacteria</taxon>
        <taxon>Burkholderiales</taxon>
        <taxon>Comamonadaceae</taxon>
        <taxon>Polaromonas</taxon>
    </lineage>
</organism>
<dbReference type="GO" id="GO:0046872">
    <property type="term" value="F:metal ion binding"/>
    <property type="evidence" value="ECO:0007669"/>
    <property type="project" value="UniProtKB-KW"/>
</dbReference>
<dbReference type="GO" id="GO:0003954">
    <property type="term" value="F:NADH dehydrogenase activity"/>
    <property type="evidence" value="ECO:0007669"/>
    <property type="project" value="TreeGrafter"/>
</dbReference>
<keyword evidence="7 13" id="KW-0479">Metal-binding</keyword>
<dbReference type="Gene3D" id="6.10.250.1450">
    <property type="match status" value="1"/>
</dbReference>
<comment type="cofactor">
    <cofactor evidence="2 13">
        <name>[4Fe-4S] cluster</name>
        <dbReference type="ChEBI" id="CHEBI:49883"/>
    </cofactor>
</comment>
<comment type="function">
    <text evidence="13">NDH-1 shuttles electrons from NADH, via FMN and iron-sulfur (Fe-S) centers, to quinones in the respiratory chain.</text>
</comment>
<dbReference type="GO" id="GO:0008137">
    <property type="term" value="F:NADH dehydrogenase (ubiquinone) activity"/>
    <property type="evidence" value="ECO:0007669"/>
    <property type="project" value="InterPro"/>
</dbReference>
<evidence type="ECO:0000256" key="5">
    <source>
        <dbReference type="ARBA" id="ARBA00022630"/>
    </source>
</evidence>
<dbReference type="Gene3D" id="3.40.50.11540">
    <property type="entry name" value="NADH-ubiquinone oxidoreductase 51kDa subunit"/>
    <property type="match status" value="1"/>
</dbReference>
<dbReference type="GO" id="GO:0045333">
    <property type="term" value="P:cellular respiration"/>
    <property type="evidence" value="ECO:0007669"/>
    <property type="project" value="TreeGrafter"/>
</dbReference>
<keyword evidence="15" id="KW-0560">Oxidoreductase</keyword>
<evidence type="ECO:0000256" key="4">
    <source>
        <dbReference type="ARBA" id="ARBA00022485"/>
    </source>
</evidence>
<dbReference type="SUPFAM" id="SSF142984">
    <property type="entry name" value="Nqo1 middle domain-like"/>
    <property type="match status" value="1"/>
</dbReference>
<evidence type="ECO:0000256" key="12">
    <source>
        <dbReference type="ARBA" id="ARBA00047712"/>
    </source>
</evidence>
<dbReference type="Pfam" id="PF01512">
    <property type="entry name" value="Complex1_51K"/>
    <property type="match status" value="1"/>
</dbReference>
<dbReference type="GO" id="GO:0051539">
    <property type="term" value="F:4 iron, 4 sulfur cluster binding"/>
    <property type="evidence" value="ECO:0007669"/>
    <property type="project" value="UniProtKB-UniRule"/>
</dbReference>
<dbReference type="Gene3D" id="1.20.1440.230">
    <property type="entry name" value="NADH-ubiquinone oxidoreductase 51kDa subunit, iron-sulphur binding domain"/>
    <property type="match status" value="1"/>
</dbReference>
<proteinExistence type="inferred from homology"/>
<dbReference type="GO" id="GO:0010181">
    <property type="term" value="F:FMN binding"/>
    <property type="evidence" value="ECO:0007669"/>
    <property type="project" value="InterPro"/>
</dbReference>
<evidence type="ECO:0000256" key="7">
    <source>
        <dbReference type="ARBA" id="ARBA00022723"/>
    </source>
</evidence>
<keyword evidence="5 13" id="KW-0285">Flavoprotein</keyword>
<evidence type="ECO:0000313" key="15">
    <source>
        <dbReference type="EMBL" id="XBP68896.1"/>
    </source>
</evidence>
<dbReference type="PROSITE" id="PS00645">
    <property type="entry name" value="COMPLEX1_51K_2"/>
    <property type="match status" value="1"/>
</dbReference>
<gene>
    <name evidence="15" type="primary">nuoF</name>
    <name evidence="15" type="ORF">ABLV49_13410</name>
</gene>
<keyword evidence="8" id="KW-1278">Translocase</keyword>
<dbReference type="PANTHER" id="PTHR11780">
    <property type="entry name" value="NADH-UBIQUINONE OXIDOREDUCTASE FLAVOPROTEIN 1 NDUFV1"/>
    <property type="match status" value="1"/>
</dbReference>
<dbReference type="InterPro" id="IPR019575">
    <property type="entry name" value="Nuop51_4Fe4S-bd"/>
</dbReference>
<comment type="similarity">
    <text evidence="3 13">Belongs to the complex I 51 kDa subunit family.</text>
</comment>